<dbReference type="InterPro" id="IPR019092">
    <property type="entry name" value="SSO2081-like_dom"/>
</dbReference>
<dbReference type="NCBIfam" id="TIGR02584">
    <property type="entry name" value="cas_NE0113"/>
    <property type="match status" value="1"/>
</dbReference>
<dbReference type="AlphaFoldDB" id="A0AA95HJH3"/>
<reference evidence="2" key="1">
    <citation type="journal article" date="2023" name="Int. J. Mol. Sci.">
        <title>Metagenomics Revealed a New Genus 'Candidatus Thiocaldithrix dubininis' gen. nov., sp. nov. and a New Species 'Candidatus Thiothrix putei' sp. nov. in the Family Thiotrichaceae, Some Members of Which Have Traits of Both Na+- and H+-Motive Energetics.</title>
        <authorList>
            <person name="Ravin N.V."/>
            <person name="Muntyan M.S."/>
            <person name="Smolyakov D.D."/>
            <person name="Rudenko T.S."/>
            <person name="Beletsky A.V."/>
            <person name="Mardanov A.V."/>
            <person name="Grabovich M.Y."/>
        </authorList>
    </citation>
    <scope>NUCLEOTIDE SEQUENCE</scope>
    <source>
        <strain evidence="2">GKL-02</strain>
    </source>
</reference>
<organism evidence="2">
    <name type="scientific">Candidatus Thiothrix putei</name>
    <dbReference type="NCBI Taxonomy" id="3080811"/>
    <lineage>
        <taxon>Bacteria</taxon>
        <taxon>Pseudomonadati</taxon>
        <taxon>Pseudomonadota</taxon>
        <taxon>Gammaproteobacteria</taxon>
        <taxon>Thiotrichales</taxon>
        <taxon>Thiotrichaceae</taxon>
        <taxon>Thiothrix</taxon>
    </lineage>
</organism>
<sequence>MTTEKNQPEHFDRRILLMVAGHSPAIITETLYALPANQKPTEIRIITTASGKNLLKEQLLGANNIIEQLCKAHEIPVPLFDESCIYVIASKDGDELQDIQTEAENEITADFITTKVRELTQDSDCSLHVSIAGGRKTMTYYLGYALSVFGRIQDRMSHVLVEDRYAIPGFFYPTKESHILANSRTGQTFDAKEVKVMLGQLPFIRLRDGLTDDLLNKQELSYSDIIEIAQRQLSPISVRVVYGSEEEETKLYCGGEEITLPPAQLALYVWMLQRHKEGKPAVTFTDKITKAALAEDFKAVYAELSNKSGHYDNAKESVKSMDTDYFGTPRTKTNNMLNTILGKPKAKAYLLQSNGRKNAKKYSLSNNLNSEYISFEYPVKQLKKPIF</sequence>
<dbReference type="Pfam" id="PF09623">
    <property type="entry name" value="Cas_NE0113"/>
    <property type="match status" value="1"/>
</dbReference>
<evidence type="ECO:0000259" key="1">
    <source>
        <dbReference type="Pfam" id="PF09623"/>
    </source>
</evidence>
<feature type="domain" description="CRISPR system ring nuclease SSO2081-like" evidence="1">
    <location>
        <begin position="23"/>
        <end position="234"/>
    </location>
</feature>
<reference evidence="2" key="2">
    <citation type="submission" date="2023-04" db="EMBL/GenBank/DDBJ databases">
        <authorList>
            <person name="Beletskiy A.V."/>
            <person name="Mardanov A.V."/>
            <person name="Ravin N.V."/>
        </authorList>
    </citation>
    <scope>NUCLEOTIDE SEQUENCE</scope>
    <source>
        <strain evidence="2">GKL-02</strain>
    </source>
</reference>
<protein>
    <submittedName>
        <fullName evidence="2">CRISPR-associated ring nuclease Csm6</fullName>
    </submittedName>
</protein>
<evidence type="ECO:0000313" key="2">
    <source>
        <dbReference type="EMBL" id="WGZ95471.1"/>
    </source>
</evidence>
<dbReference type="InterPro" id="IPR013413">
    <property type="entry name" value="CRISPR-assoc_prot_NE0113"/>
</dbReference>
<accession>A0AA95HJH3</accession>
<name>A0AA95HJH3_9GAMM</name>
<dbReference type="Proteomes" id="UP001301326">
    <property type="component" value="Chromosome"/>
</dbReference>
<proteinExistence type="predicted"/>
<dbReference type="CDD" id="cd09741">
    <property type="entry name" value="Csx1_III-U"/>
    <property type="match status" value="1"/>
</dbReference>
<dbReference type="KEGG" id="tput:QJT81_05650"/>
<gene>
    <name evidence="2" type="primary">csm6</name>
    <name evidence="2" type="ORF">QJT81_05650</name>
</gene>
<dbReference type="EMBL" id="CP124756">
    <property type="protein sequence ID" value="WGZ95471.1"/>
    <property type="molecule type" value="Genomic_DNA"/>
</dbReference>